<gene>
    <name evidence="1" type="ORF">HNP32_003619</name>
</gene>
<dbReference type="Proteomes" id="UP000539957">
    <property type="component" value="Unassembled WGS sequence"/>
</dbReference>
<comment type="caution">
    <text evidence="1">The sequence shown here is derived from an EMBL/GenBank/DDBJ whole genome shotgun (WGS) entry which is preliminary data.</text>
</comment>
<evidence type="ECO:0000313" key="2">
    <source>
        <dbReference type="Proteomes" id="UP000539957"/>
    </source>
</evidence>
<organism evidence="1 2">
    <name type="scientific">Brevundimonas bullata</name>
    <dbReference type="NCBI Taxonomy" id="13160"/>
    <lineage>
        <taxon>Bacteria</taxon>
        <taxon>Pseudomonadati</taxon>
        <taxon>Pseudomonadota</taxon>
        <taxon>Alphaproteobacteria</taxon>
        <taxon>Caulobacterales</taxon>
        <taxon>Caulobacteraceae</taxon>
        <taxon>Brevundimonas</taxon>
    </lineage>
</organism>
<dbReference type="RefSeq" id="WP_184273950.1">
    <property type="nucleotide sequence ID" value="NZ_JACHKY010000009.1"/>
</dbReference>
<evidence type="ECO:0000313" key="1">
    <source>
        <dbReference type="EMBL" id="MBB4799858.1"/>
    </source>
</evidence>
<proteinExistence type="predicted"/>
<protein>
    <submittedName>
        <fullName evidence="1">Uncharacterized protein</fullName>
    </submittedName>
</protein>
<accession>A0A7W7IT61</accession>
<keyword evidence="2" id="KW-1185">Reference proteome</keyword>
<name>A0A7W7IT61_9CAUL</name>
<dbReference type="AlphaFoldDB" id="A0A7W7IT61"/>
<dbReference type="EMBL" id="JACHKY010000009">
    <property type="protein sequence ID" value="MBB4799858.1"/>
    <property type="molecule type" value="Genomic_DNA"/>
</dbReference>
<sequence>MIKNFARALLRNMDTPPKDAVPAAQVVEPTREQKAKAERAIRLAAALRTNLKRRKAPTVAPRPATERN</sequence>
<reference evidence="1 2" key="1">
    <citation type="submission" date="2020-08" db="EMBL/GenBank/DDBJ databases">
        <title>Functional genomics of gut bacteria from endangered species of beetles.</title>
        <authorList>
            <person name="Carlos-Shanley C."/>
        </authorList>
    </citation>
    <scope>NUCLEOTIDE SEQUENCE [LARGE SCALE GENOMIC DNA]</scope>
    <source>
        <strain evidence="1 2">S00123</strain>
    </source>
</reference>